<dbReference type="InterPro" id="IPR011990">
    <property type="entry name" value="TPR-like_helical_dom_sf"/>
</dbReference>
<proteinExistence type="predicted"/>
<gene>
    <name evidence="1" type="ORF">FrCorBMG51_19955</name>
</gene>
<protein>
    <recommendedName>
        <fullName evidence="3">Tetratricopeptide repeat protein</fullName>
    </recommendedName>
</protein>
<evidence type="ECO:0000313" key="2">
    <source>
        <dbReference type="Proteomes" id="UP000035425"/>
    </source>
</evidence>
<keyword evidence="2" id="KW-1185">Reference proteome</keyword>
<comment type="caution">
    <text evidence="1">The sequence shown here is derived from an EMBL/GenBank/DDBJ whole genome shotgun (WGS) entry which is preliminary data.</text>
</comment>
<accession>A0ABR5F071</accession>
<dbReference type="SUPFAM" id="SSF48452">
    <property type="entry name" value="TPR-like"/>
    <property type="match status" value="1"/>
</dbReference>
<dbReference type="Pfam" id="PF13374">
    <property type="entry name" value="TPR_10"/>
    <property type="match status" value="1"/>
</dbReference>
<sequence length="69" mass="7624">TLTSRHNLAYAYRTVGRVEEAIGLYEQALADSLRVLGPGHPLVVTIRDNLAAATGAAERPGWIRRLLRR</sequence>
<organism evidence="1 2">
    <name type="scientific">Protofrankia coriariae</name>
    <dbReference type="NCBI Taxonomy" id="1562887"/>
    <lineage>
        <taxon>Bacteria</taxon>
        <taxon>Bacillati</taxon>
        <taxon>Actinomycetota</taxon>
        <taxon>Actinomycetes</taxon>
        <taxon>Frankiales</taxon>
        <taxon>Frankiaceae</taxon>
        <taxon>Protofrankia</taxon>
    </lineage>
</organism>
<feature type="non-terminal residue" evidence="1">
    <location>
        <position position="1"/>
    </location>
</feature>
<reference evidence="1 2" key="1">
    <citation type="submission" date="2014-12" db="EMBL/GenBank/DDBJ databases">
        <title>Frankia sp. BMG5.1 draft genome.</title>
        <authorList>
            <person name="Gtari M."/>
            <person name="Ghodhbane-Gtari F."/>
            <person name="Nouioui I."/>
            <person name="Ktari A."/>
            <person name="Hezbri K."/>
            <person name="Mimouni W."/>
            <person name="Sbissi I."/>
            <person name="Ayari A."/>
            <person name="Yamanaka T."/>
            <person name="Normand P."/>
            <person name="Tisa L.S."/>
            <person name="Boudabous A."/>
        </authorList>
    </citation>
    <scope>NUCLEOTIDE SEQUENCE [LARGE SCALE GENOMIC DNA]</scope>
    <source>
        <strain evidence="1 2">BMG5.1</strain>
    </source>
</reference>
<evidence type="ECO:0008006" key="3">
    <source>
        <dbReference type="Google" id="ProtNLM"/>
    </source>
</evidence>
<dbReference type="RefSeq" id="WP_047224565.1">
    <property type="nucleotide sequence ID" value="NZ_JWIO01000042.1"/>
</dbReference>
<name>A0ABR5F071_9ACTN</name>
<dbReference type="Gene3D" id="1.25.40.10">
    <property type="entry name" value="Tetratricopeptide repeat domain"/>
    <property type="match status" value="1"/>
</dbReference>
<dbReference type="Proteomes" id="UP000035425">
    <property type="component" value="Unassembled WGS sequence"/>
</dbReference>
<dbReference type="EMBL" id="JWIO01000042">
    <property type="protein sequence ID" value="KLL10104.1"/>
    <property type="molecule type" value="Genomic_DNA"/>
</dbReference>
<evidence type="ECO:0000313" key="1">
    <source>
        <dbReference type="EMBL" id="KLL10104.1"/>
    </source>
</evidence>